<evidence type="ECO:0000313" key="6">
    <source>
        <dbReference type="Proteomes" id="UP000473325"/>
    </source>
</evidence>
<keyword evidence="1" id="KW-0805">Transcription regulation</keyword>
<dbReference type="InterPro" id="IPR039420">
    <property type="entry name" value="WalR-like"/>
</dbReference>
<protein>
    <submittedName>
        <fullName evidence="5">Helix-turn-helix transcriptional regulator</fullName>
    </submittedName>
</protein>
<dbReference type="InterPro" id="IPR036388">
    <property type="entry name" value="WH-like_DNA-bd_sf"/>
</dbReference>
<dbReference type="Proteomes" id="UP000473325">
    <property type="component" value="Unassembled WGS sequence"/>
</dbReference>
<dbReference type="SMART" id="SM00421">
    <property type="entry name" value="HTH_LUXR"/>
    <property type="match status" value="1"/>
</dbReference>
<keyword evidence="6" id="KW-1185">Reference proteome</keyword>
<keyword evidence="3" id="KW-0804">Transcription</keyword>
<comment type="caution">
    <text evidence="5">The sequence shown here is derived from an EMBL/GenBank/DDBJ whole genome shotgun (WGS) entry which is preliminary data.</text>
</comment>
<dbReference type="InterPro" id="IPR016032">
    <property type="entry name" value="Sig_transdc_resp-reg_C-effctor"/>
</dbReference>
<dbReference type="SUPFAM" id="SSF46894">
    <property type="entry name" value="C-terminal effector domain of the bipartite response regulators"/>
    <property type="match status" value="1"/>
</dbReference>
<gene>
    <name evidence="5" type="ORF">GRQ65_07040</name>
</gene>
<accession>A0A6L7F005</accession>
<dbReference type="EMBL" id="WUEK01000003">
    <property type="protein sequence ID" value="MXG89302.1"/>
    <property type="molecule type" value="Genomic_DNA"/>
</dbReference>
<name>A0A6L7F005_9ACTN</name>
<dbReference type="Pfam" id="PF00196">
    <property type="entry name" value="GerE"/>
    <property type="match status" value="1"/>
</dbReference>
<evidence type="ECO:0000256" key="1">
    <source>
        <dbReference type="ARBA" id="ARBA00023015"/>
    </source>
</evidence>
<dbReference type="PROSITE" id="PS50043">
    <property type="entry name" value="HTH_LUXR_2"/>
    <property type="match status" value="1"/>
</dbReference>
<dbReference type="GO" id="GO:0006355">
    <property type="term" value="P:regulation of DNA-templated transcription"/>
    <property type="evidence" value="ECO:0007669"/>
    <property type="project" value="InterPro"/>
</dbReference>
<evidence type="ECO:0000256" key="2">
    <source>
        <dbReference type="ARBA" id="ARBA00023125"/>
    </source>
</evidence>
<dbReference type="PRINTS" id="PR00038">
    <property type="entry name" value="HTHLUXR"/>
</dbReference>
<evidence type="ECO:0000256" key="3">
    <source>
        <dbReference type="ARBA" id="ARBA00023163"/>
    </source>
</evidence>
<proteinExistence type="predicted"/>
<dbReference type="InterPro" id="IPR000792">
    <property type="entry name" value="Tscrpt_reg_LuxR_C"/>
</dbReference>
<keyword evidence="2" id="KW-0238">DNA-binding</keyword>
<dbReference type="Gene3D" id="1.10.10.10">
    <property type="entry name" value="Winged helix-like DNA-binding domain superfamily/Winged helix DNA-binding domain"/>
    <property type="match status" value="1"/>
</dbReference>
<sequence>MSHALPPHRSEDALRLDETDLQILRLISEGVTVDGAARRVSLSERTVRRRLSSIATEMGVGTTIEAVVTAVRRGLI</sequence>
<dbReference type="AlphaFoldDB" id="A0A6L7F005"/>
<dbReference type="GO" id="GO:0003677">
    <property type="term" value="F:DNA binding"/>
    <property type="evidence" value="ECO:0007669"/>
    <property type="project" value="UniProtKB-KW"/>
</dbReference>
<organism evidence="5 6">
    <name type="scientific">Nocardioides flavescens</name>
    <dbReference type="NCBI Taxonomy" id="2691959"/>
    <lineage>
        <taxon>Bacteria</taxon>
        <taxon>Bacillati</taxon>
        <taxon>Actinomycetota</taxon>
        <taxon>Actinomycetes</taxon>
        <taxon>Propionibacteriales</taxon>
        <taxon>Nocardioidaceae</taxon>
        <taxon>Nocardioides</taxon>
    </lineage>
</organism>
<evidence type="ECO:0000259" key="4">
    <source>
        <dbReference type="PROSITE" id="PS50043"/>
    </source>
</evidence>
<feature type="domain" description="HTH luxR-type" evidence="4">
    <location>
        <begin position="9"/>
        <end position="74"/>
    </location>
</feature>
<dbReference type="PANTHER" id="PTHR43214">
    <property type="entry name" value="TWO-COMPONENT RESPONSE REGULATOR"/>
    <property type="match status" value="1"/>
</dbReference>
<dbReference type="RefSeq" id="WP_160876529.1">
    <property type="nucleotide sequence ID" value="NZ_WUEK01000003.1"/>
</dbReference>
<evidence type="ECO:0000313" key="5">
    <source>
        <dbReference type="EMBL" id="MXG89302.1"/>
    </source>
</evidence>
<reference evidence="5 6" key="1">
    <citation type="submission" date="2019-12" db="EMBL/GenBank/DDBJ databases">
        <authorList>
            <person name="Kun Z."/>
        </authorList>
    </citation>
    <scope>NUCLEOTIDE SEQUENCE [LARGE SCALE GENOMIC DNA]</scope>
    <source>
        <strain evidence="5 6">YIM 123512</strain>
    </source>
</reference>
<dbReference type="PANTHER" id="PTHR43214:SF24">
    <property type="entry name" value="TRANSCRIPTIONAL REGULATORY PROTEIN NARL-RELATED"/>
    <property type="match status" value="1"/>
</dbReference>